<dbReference type="AlphaFoldDB" id="A0A4P7MYP1"/>
<dbReference type="EMBL" id="CP034204">
    <property type="protein sequence ID" value="QBZ53376.1"/>
    <property type="molecule type" value="Genomic_DNA"/>
</dbReference>
<evidence type="ECO:0000313" key="2">
    <source>
        <dbReference type="Proteomes" id="UP000294847"/>
    </source>
</evidence>
<reference evidence="1 2" key="1">
    <citation type="journal article" date="2019" name="Mol. Biol. Evol.">
        <title>Blast fungal genomes show frequent chromosomal changes, gene gains and losses, and effector gene turnover.</title>
        <authorList>
            <person name="Gomez Luciano L.B."/>
            <person name="Jason Tsai I."/>
            <person name="Chuma I."/>
            <person name="Tosa Y."/>
            <person name="Chen Y.H."/>
            <person name="Li J.Y."/>
            <person name="Li M.Y."/>
            <person name="Jade Lu M.Y."/>
            <person name="Nakayashiki H."/>
            <person name="Li W.H."/>
        </authorList>
    </citation>
    <scope>NUCLEOTIDE SEQUENCE [LARGE SCALE GENOMIC DNA]</scope>
    <source>
        <strain evidence="1">MZ5-1-6</strain>
    </source>
</reference>
<organism evidence="1 2">
    <name type="scientific">Pyricularia oryzae</name>
    <name type="common">Rice blast fungus</name>
    <name type="synonym">Magnaporthe oryzae</name>
    <dbReference type="NCBI Taxonomy" id="318829"/>
    <lineage>
        <taxon>Eukaryota</taxon>
        <taxon>Fungi</taxon>
        <taxon>Dikarya</taxon>
        <taxon>Ascomycota</taxon>
        <taxon>Pezizomycotina</taxon>
        <taxon>Sordariomycetes</taxon>
        <taxon>Sordariomycetidae</taxon>
        <taxon>Magnaporthales</taxon>
        <taxon>Pyriculariaceae</taxon>
        <taxon>Pyricularia</taxon>
    </lineage>
</organism>
<dbReference type="Proteomes" id="UP000294847">
    <property type="component" value="Chromosome 1"/>
</dbReference>
<sequence length="160" mass="16858">MRAGKYHGHLPQWACCANGLGLKQRPKSAYCNAGIVISHSVTDSRDHHPRSNQSRVKVTMKFTLPIISLLASTAMAAIGDLCVAQNIVGTCQTTTFCSNRGGTAPVVGACPNDPSNVKCCLYPRCSSTPGSCMSTGDYCRSGIRPANQCPGPASYKCCAT</sequence>
<proteinExistence type="predicted"/>
<gene>
    <name evidence="1" type="ORF">PoMZ_09054</name>
</gene>
<evidence type="ECO:0000313" key="1">
    <source>
        <dbReference type="EMBL" id="QBZ53376.1"/>
    </source>
</evidence>
<name>A0A4P7MYP1_PYROR</name>
<protein>
    <submittedName>
        <fullName evidence="1">Uncharacterized protein</fullName>
    </submittedName>
</protein>
<accession>A0A4P7MYP1</accession>